<evidence type="ECO:0000256" key="2">
    <source>
        <dbReference type="ARBA" id="ARBA00022475"/>
    </source>
</evidence>
<evidence type="ECO:0000256" key="3">
    <source>
        <dbReference type="ARBA" id="ARBA00022692"/>
    </source>
</evidence>
<feature type="transmembrane region" description="Helical" evidence="6">
    <location>
        <begin position="356"/>
        <end position="379"/>
    </location>
</feature>
<feature type="transmembrane region" description="Helical" evidence="6">
    <location>
        <begin position="166"/>
        <end position="185"/>
    </location>
</feature>
<comment type="caution">
    <text evidence="7">The sequence shown here is derived from an EMBL/GenBank/DDBJ whole genome shotgun (WGS) entry which is preliminary data.</text>
</comment>
<feature type="transmembrane region" description="Helical" evidence="6">
    <location>
        <begin position="328"/>
        <end position="350"/>
    </location>
</feature>
<dbReference type="RefSeq" id="WP_343923802.1">
    <property type="nucleotide sequence ID" value="NZ_BAAAIR010000034.1"/>
</dbReference>
<feature type="transmembrane region" description="Helical" evidence="6">
    <location>
        <begin position="271"/>
        <end position="289"/>
    </location>
</feature>
<feature type="transmembrane region" description="Helical" evidence="6">
    <location>
        <begin position="295"/>
        <end position="316"/>
    </location>
</feature>
<name>A0ABW0FGQ9_9MICO</name>
<dbReference type="InterPro" id="IPR036259">
    <property type="entry name" value="MFS_trans_sf"/>
</dbReference>
<keyword evidence="3 6" id="KW-0812">Transmembrane</keyword>
<organism evidence="7 8">
    <name type="scientific">Brachybacterium tyrofermentans</name>
    <dbReference type="NCBI Taxonomy" id="47848"/>
    <lineage>
        <taxon>Bacteria</taxon>
        <taxon>Bacillati</taxon>
        <taxon>Actinomycetota</taxon>
        <taxon>Actinomycetes</taxon>
        <taxon>Micrococcales</taxon>
        <taxon>Dermabacteraceae</taxon>
        <taxon>Brachybacterium</taxon>
    </lineage>
</organism>
<feature type="transmembrane region" description="Helical" evidence="6">
    <location>
        <begin position="137"/>
        <end position="160"/>
    </location>
</feature>
<keyword evidence="2" id="KW-1003">Cell membrane</keyword>
<keyword evidence="8" id="KW-1185">Reference proteome</keyword>
<sequence length="418" mass="43009">MRRPTTDVRLLRWFASSGLFAVPQAAAPIAFALIALPLTGDAASGAAMMLAMTLAQVIGAVPITRFGRRFSPLPFVRTLIGLRALALVGIAVLAATDAPFALVVGGAAAAGLVNGAAFGTLRAVLNHLVPVSRLPRALGVAATLNEVTFVASPVLAAALGGISPQAAVWAMVLLGVGPLFLLPRVASATAPGPEHRRSRLRLTPIIALWLVCAAASAAAISAIEIGAVSMAVSFGLPAAWGVVFPVALCVTSICGGIWVSVRNRVPRRRTVLAWLAVTGLGVASVGLGHSVTATVVGALLVGSVLAPLATYYSLVLDRLVEPEHRAEVFAQLRTASALGIILSSALISLVSLEATFTVVIALMGAVLLLAGGVFTRAWVQGRRRRLAREADALRAHDALRTDAVRESDATEEPVGSSV</sequence>
<gene>
    <name evidence="7" type="ORF">ACFPK8_09720</name>
</gene>
<evidence type="ECO:0000256" key="6">
    <source>
        <dbReference type="SAM" id="Phobius"/>
    </source>
</evidence>
<dbReference type="EMBL" id="JBHSLN010000023">
    <property type="protein sequence ID" value="MFC5297786.1"/>
    <property type="molecule type" value="Genomic_DNA"/>
</dbReference>
<feature type="transmembrane region" description="Helical" evidence="6">
    <location>
        <begin position="238"/>
        <end position="259"/>
    </location>
</feature>
<dbReference type="PANTHER" id="PTHR23513">
    <property type="entry name" value="INTEGRAL MEMBRANE EFFLUX PROTEIN-RELATED"/>
    <property type="match status" value="1"/>
</dbReference>
<dbReference type="Proteomes" id="UP001595937">
    <property type="component" value="Unassembled WGS sequence"/>
</dbReference>
<evidence type="ECO:0000256" key="5">
    <source>
        <dbReference type="ARBA" id="ARBA00023136"/>
    </source>
</evidence>
<dbReference type="InterPro" id="IPR011701">
    <property type="entry name" value="MFS"/>
</dbReference>
<dbReference type="SUPFAM" id="SSF103473">
    <property type="entry name" value="MFS general substrate transporter"/>
    <property type="match status" value="1"/>
</dbReference>
<evidence type="ECO:0000256" key="1">
    <source>
        <dbReference type="ARBA" id="ARBA00004651"/>
    </source>
</evidence>
<dbReference type="Gene3D" id="1.20.1250.20">
    <property type="entry name" value="MFS general substrate transporter like domains"/>
    <property type="match status" value="2"/>
</dbReference>
<evidence type="ECO:0000313" key="8">
    <source>
        <dbReference type="Proteomes" id="UP001595937"/>
    </source>
</evidence>
<accession>A0ABW0FGQ9</accession>
<evidence type="ECO:0000256" key="4">
    <source>
        <dbReference type="ARBA" id="ARBA00022989"/>
    </source>
</evidence>
<proteinExistence type="predicted"/>
<feature type="transmembrane region" description="Helical" evidence="6">
    <location>
        <begin position="100"/>
        <end position="125"/>
    </location>
</feature>
<dbReference type="PANTHER" id="PTHR23513:SF11">
    <property type="entry name" value="STAPHYLOFERRIN A TRANSPORTER"/>
    <property type="match status" value="1"/>
</dbReference>
<feature type="transmembrane region" description="Helical" evidence="6">
    <location>
        <begin position="206"/>
        <end position="232"/>
    </location>
</feature>
<reference evidence="8" key="1">
    <citation type="journal article" date="2019" name="Int. J. Syst. Evol. Microbiol.">
        <title>The Global Catalogue of Microorganisms (GCM) 10K type strain sequencing project: providing services to taxonomists for standard genome sequencing and annotation.</title>
        <authorList>
            <consortium name="The Broad Institute Genomics Platform"/>
            <consortium name="The Broad Institute Genome Sequencing Center for Infectious Disease"/>
            <person name="Wu L."/>
            <person name="Ma J."/>
        </authorList>
    </citation>
    <scope>NUCLEOTIDE SEQUENCE [LARGE SCALE GENOMIC DNA]</scope>
    <source>
        <strain evidence="8">CGMCC 1.16455</strain>
    </source>
</reference>
<protein>
    <submittedName>
        <fullName evidence="7">MFS transporter</fullName>
    </submittedName>
</protein>
<keyword evidence="5 6" id="KW-0472">Membrane</keyword>
<feature type="transmembrane region" description="Helical" evidence="6">
    <location>
        <begin position="12"/>
        <end position="36"/>
    </location>
</feature>
<keyword evidence="4 6" id="KW-1133">Transmembrane helix</keyword>
<dbReference type="Pfam" id="PF07690">
    <property type="entry name" value="MFS_1"/>
    <property type="match status" value="1"/>
</dbReference>
<feature type="transmembrane region" description="Helical" evidence="6">
    <location>
        <begin position="42"/>
        <end position="63"/>
    </location>
</feature>
<comment type="subcellular location">
    <subcellularLocation>
        <location evidence="1">Cell membrane</location>
        <topology evidence="1">Multi-pass membrane protein</topology>
    </subcellularLocation>
</comment>
<feature type="transmembrane region" description="Helical" evidence="6">
    <location>
        <begin position="75"/>
        <end position="94"/>
    </location>
</feature>
<dbReference type="GeneID" id="303297232"/>
<evidence type="ECO:0000313" key="7">
    <source>
        <dbReference type="EMBL" id="MFC5297786.1"/>
    </source>
</evidence>